<evidence type="ECO:0000313" key="2">
    <source>
        <dbReference type="EMBL" id="KAH3890134.1"/>
    </source>
</evidence>
<feature type="compositionally biased region" description="Polar residues" evidence="1">
    <location>
        <begin position="10"/>
        <end position="24"/>
    </location>
</feature>
<name>A0A9D4NAF8_DREPO</name>
<dbReference type="AlphaFoldDB" id="A0A9D4NAF8"/>
<gene>
    <name evidence="2" type="ORF">DPMN_014205</name>
</gene>
<keyword evidence="3" id="KW-1185">Reference proteome</keyword>
<reference evidence="2" key="2">
    <citation type="submission" date="2020-11" db="EMBL/GenBank/DDBJ databases">
        <authorList>
            <person name="McCartney M.A."/>
            <person name="Auch B."/>
            <person name="Kono T."/>
            <person name="Mallez S."/>
            <person name="Becker A."/>
            <person name="Gohl D.M."/>
            <person name="Silverstein K.A.T."/>
            <person name="Koren S."/>
            <person name="Bechman K.B."/>
            <person name="Herman A."/>
            <person name="Abrahante J.E."/>
            <person name="Garbe J."/>
        </authorList>
    </citation>
    <scope>NUCLEOTIDE SEQUENCE</scope>
    <source>
        <strain evidence="2">Duluth1</strain>
        <tissue evidence="2">Whole animal</tissue>
    </source>
</reference>
<organism evidence="2 3">
    <name type="scientific">Dreissena polymorpha</name>
    <name type="common">Zebra mussel</name>
    <name type="synonym">Mytilus polymorpha</name>
    <dbReference type="NCBI Taxonomy" id="45954"/>
    <lineage>
        <taxon>Eukaryota</taxon>
        <taxon>Metazoa</taxon>
        <taxon>Spiralia</taxon>
        <taxon>Lophotrochozoa</taxon>
        <taxon>Mollusca</taxon>
        <taxon>Bivalvia</taxon>
        <taxon>Autobranchia</taxon>
        <taxon>Heteroconchia</taxon>
        <taxon>Euheterodonta</taxon>
        <taxon>Imparidentia</taxon>
        <taxon>Neoheterodontei</taxon>
        <taxon>Myida</taxon>
        <taxon>Dreissenoidea</taxon>
        <taxon>Dreissenidae</taxon>
        <taxon>Dreissena</taxon>
    </lineage>
</organism>
<accession>A0A9D4NAF8</accession>
<dbReference type="EMBL" id="JAIWYP010000001">
    <property type="protein sequence ID" value="KAH3890134.1"/>
    <property type="molecule type" value="Genomic_DNA"/>
</dbReference>
<sequence length="95" mass="10816">MKPSTEKNQNEFSGHSGNSWKTSTLPMICLFSTKPNNRCKKRQTWCGKLSSTVPHHQQREEQAVLDQHIQQHTHHSPRRGAEGVGQLHLSRPHTG</sequence>
<feature type="region of interest" description="Disordered" evidence="1">
    <location>
        <begin position="51"/>
        <end position="95"/>
    </location>
</feature>
<evidence type="ECO:0000256" key="1">
    <source>
        <dbReference type="SAM" id="MobiDB-lite"/>
    </source>
</evidence>
<protein>
    <submittedName>
        <fullName evidence="2">Uncharacterized protein</fullName>
    </submittedName>
</protein>
<feature type="region of interest" description="Disordered" evidence="1">
    <location>
        <begin position="1"/>
        <end position="24"/>
    </location>
</feature>
<proteinExistence type="predicted"/>
<reference evidence="2" key="1">
    <citation type="journal article" date="2019" name="bioRxiv">
        <title>The Genome of the Zebra Mussel, Dreissena polymorpha: A Resource for Invasive Species Research.</title>
        <authorList>
            <person name="McCartney M.A."/>
            <person name="Auch B."/>
            <person name="Kono T."/>
            <person name="Mallez S."/>
            <person name="Zhang Y."/>
            <person name="Obille A."/>
            <person name="Becker A."/>
            <person name="Abrahante J.E."/>
            <person name="Garbe J."/>
            <person name="Badalamenti J.P."/>
            <person name="Herman A."/>
            <person name="Mangelson H."/>
            <person name="Liachko I."/>
            <person name="Sullivan S."/>
            <person name="Sone E.D."/>
            <person name="Koren S."/>
            <person name="Silverstein K.A.T."/>
            <person name="Beckman K.B."/>
            <person name="Gohl D.M."/>
        </authorList>
    </citation>
    <scope>NUCLEOTIDE SEQUENCE</scope>
    <source>
        <strain evidence="2">Duluth1</strain>
        <tissue evidence="2">Whole animal</tissue>
    </source>
</reference>
<evidence type="ECO:0000313" key="3">
    <source>
        <dbReference type="Proteomes" id="UP000828390"/>
    </source>
</evidence>
<comment type="caution">
    <text evidence="2">The sequence shown here is derived from an EMBL/GenBank/DDBJ whole genome shotgun (WGS) entry which is preliminary data.</text>
</comment>
<dbReference type="Proteomes" id="UP000828390">
    <property type="component" value="Unassembled WGS sequence"/>
</dbReference>